<reference evidence="9 10" key="1">
    <citation type="submission" date="2020-07" db="EMBL/GenBank/DDBJ databases">
        <title>Complete genome and description of Selenomonas timonensis sp. nov., a new bacterium isolated from a gingivitis subject.</title>
        <authorList>
            <person name="Antezack A."/>
        </authorList>
    </citation>
    <scope>NUCLEOTIDE SEQUENCE [LARGE SCALE GENOMIC DNA]</scope>
    <source>
        <strain evidence="9 10">Marseille-Q3039</strain>
    </source>
</reference>
<dbReference type="PROSITE" id="PS00716">
    <property type="entry name" value="SIGMA70_2"/>
    <property type="match status" value="1"/>
</dbReference>
<dbReference type="Gene3D" id="1.10.10.10">
    <property type="entry name" value="Winged helix-like DNA-binding domain superfamily/Winged helix DNA-binding domain"/>
    <property type="match status" value="2"/>
</dbReference>
<evidence type="ECO:0000259" key="7">
    <source>
        <dbReference type="PROSITE" id="PS00715"/>
    </source>
</evidence>
<dbReference type="InterPro" id="IPR007627">
    <property type="entry name" value="RNA_pol_sigma70_r2"/>
</dbReference>
<dbReference type="InterPro" id="IPR013325">
    <property type="entry name" value="RNA_pol_sigma_r2"/>
</dbReference>
<dbReference type="InterPro" id="IPR036388">
    <property type="entry name" value="WH-like_DNA-bd_sf"/>
</dbReference>
<dbReference type="FunFam" id="1.10.601.10:FF:000001">
    <property type="entry name" value="RNA polymerase sigma factor SigA"/>
    <property type="match status" value="1"/>
</dbReference>
<dbReference type="GO" id="GO:0016987">
    <property type="term" value="F:sigma factor activity"/>
    <property type="evidence" value="ECO:0007669"/>
    <property type="project" value="UniProtKB-UniRule"/>
</dbReference>
<keyword evidence="10" id="KW-1185">Reference proteome</keyword>
<evidence type="ECO:0000256" key="4">
    <source>
        <dbReference type="ARBA" id="ARBA00023125"/>
    </source>
</evidence>
<name>A0A7G7VLN6_9FIRM</name>
<dbReference type="RefSeq" id="WP_185980928.1">
    <property type="nucleotide sequence ID" value="NZ_CP060204.1"/>
</dbReference>
<keyword evidence="2 6" id="KW-0805">Transcription regulation</keyword>
<feature type="DNA-binding region" description="H-T-H motif" evidence="6">
    <location>
        <begin position="340"/>
        <end position="359"/>
    </location>
</feature>
<dbReference type="Gene3D" id="1.10.601.10">
    <property type="entry name" value="RNA Polymerase Primary Sigma Factor"/>
    <property type="match status" value="2"/>
</dbReference>
<dbReference type="NCBIfam" id="TIGR02393">
    <property type="entry name" value="RpoD_Cterm"/>
    <property type="match status" value="1"/>
</dbReference>
<dbReference type="SUPFAM" id="SSF88946">
    <property type="entry name" value="Sigma2 domain of RNA polymerase sigma factors"/>
    <property type="match status" value="1"/>
</dbReference>
<evidence type="ECO:0000256" key="6">
    <source>
        <dbReference type="HAMAP-Rule" id="MF_00963"/>
    </source>
</evidence>
<dbReference type="KEGG" id="stim:H1B31_03585"/>
<dbReference type="InterPro" id="IPR000943">
    <property type="entry name" value="RNA_pol_sigma70"/>
</dbReference>
<feature type="domain" description="RNA polymerase sigma-70" evidence="7">
    <location>
        <begin position="170"/>
        <end position="183"/>
    </location>
</feature>
<evidence type="ECO:0000256" key="1">
    <source>
        <dbReference type="ARBA" id="ARBA00022490"/>
    </source>
</evidence>
<dbReference type="GO" id="GO:0003677">
    <property type="term" value="F:DNA binding"/>
    <property type="evidence" value="ECO:0007669"/>
    <property type="project" value="UniProtKB-UniRule"/>
</dbReference>
<dbReference type="InterPro" id="IPR012760">
    <property type="entry name" value="RNA_pol_sigma_RpoD_C"/>
</dbReference>
<dbReference type="CDD" id="cd06171">
    <property type="entry name" value="Sigma70_r4"/>
    <property type="match status" value="1"/>
</dbReference>
<keyword evidence="4 6" id="KW-0238">DNA-binding</keyword>
<feature type="short sequence motif" description="Interaction with polymerase core subunit RpoC" evidence="6">
    <location>
        <begin position="170"/>
        <end position="173"/>
    </location>
</feature>
<evidence type="ECO:0000256" key="3">
    <source>
        <dbReference type="ARBA" id="ARBA00023082"/>
    </source>
</evidence>
<feature type="region of interest" description="Sigma-70 factor domain-4" evidence="6">
    <location>
        <begin position="314"/>
        <end position="367"/>
    </location>
</feature>
<dbReference type="NCBIfam" id="TIGR02937">
    <property type="entry name" value="sigma70-ECF"/>
    <property type="match status" value="1"/>
</dbReference>
<dbReference type="PANTHER" id="PTHR30603:SF60">
    <property type="entry name" value="RNA POLYMERASE SIGMA FACTOR RPOD"/>
    <property type="match status" value="1"/>
</dbReference>
<sequence>MQTATARIERDEMTGMGNISELVAKGKSNGGTLTCGEFIETFSIWNMTPDDMDGLYQRLSDESIEIVDDTAVGESSDDDVLEPVDDIDKDEEEIEIDLSVPEGVALDDPVRMYLKEIGRVPLLTAEEEVELAQRMEAGDETARHRLEEANLRLVVSIAKRYVGRGMLFLDLIQEGNLGLLKAVEKFDYSKGYKFSTYATWWIRQAITRAIADQARTIRIPVHMVETINKYIRISRQLLQELGRDPTPDEVAKHMGLNTARVREIMKIAQEPVSLETPIGEEEDSHLGDFIEDEAALDPADAASMMLLKEQIADVLKTLAPREAEVLRLRFGLEDGRSRTLEEVGQSFGVTRERIRQIEAKALRKLRHPVRLRKLQGNIDL</sequence>
<dbReference type="Gene3D" id="1.10.220.120">
    <property type="entry name" value="Sigma-70 factor, region 1.1"/>
    <property type="match status" value="1"/>
</dbReference>
<dbReference type="FunFam" id="1.10.10.10:FF:000002">
    <property type="entry name" value="RNA polymerase sigma factor SigA"/>
    <property type="match status" value="1"/>
</dbReference>
<dbReference type="InterPro" id="IPR007624">
    <property type="entry name" value="RNA_pol_sigma70_r3"/>
</dbReference>
<evidence type="ECO:0000313" key="9">
    <source>
        <dbReference type="EMBL" id="QNH55029.1"/>
    </source>
</evidence>
<evidence type="ECO:0000259" key="8">
    <source>
        <dbReference type="PROSITE" id="PS00716"/>
    </source>
</evidence>
<dbReference type="InterPro" id="IPR013324">
    <property type="entry name" value="RNA_pol_sigma_r3/r4-like"/>
</dbReference>
<dbReference type="InterPro" id="IPR007630">
    <property type="entry name" value="RNA_pol_sigma70_r4"/>
</dbReference>
<keyword evidence="5 6" id="KW-0804">Transcription</keyword>
<dbReference type="NCBIfam" id="NF006666">
    <property type="entry name" value="PRK09210.1"/>
    <property type="match status" value="1"/>
</dbReference>
<keyword evidence="3 6" id="KW-0731">Sigma factor</keyword>
<dbReference type="Pfam" id="PF04542">
    <property type="entry name" value="Sigma70_r2"/>
    <property type="match status" value="1"/>
</dbReference>
<evidence type="ECO:0000256" key="2">
    <source>
        <dbReference type="ARBA" id="ARBA00023015"/>
    </source>
</evidence>
<keyword evidence="1 6" id="KW-0963">Cytoplasm</keyword>
<accession>A0A7G7VLN6</accession>
<dbReference type="InterPro" id="IPR028630">
    <property type="entry name" value="Sigma70_RpoD"/>
</dbReference>
<dbReference type="AlphaFoldDB" id="A0A7G7VLN6"/>
<dbReference type="PRINTS" id="PR00046">
    <property type="entry name" value="SIGMA70FCT"/>
</dbReference>
<dbReference type="SUPFAM" id="SSF88659">
    <property type="entry name" value="Sigma3 and sigma4 domains of RNA polymerase sigma factors"/>
    <property type="match status" value="2"/>
</dbReference>
<dbReference type="GO" id="GO:0005737">
    <property type="term" value="C:cytoplasm"/>
    <property type="evidence" value="ECO:0007669"/>
    <property type="project" value="UniProtKB-SubCell"/>
</dbReference>
<comment type="subunit">
    <text evidence="6">Interacts transiently with the RNA polymerase catalytic core.</text>
</comment>
<comment type="similarity">
    <text evidence="6">Belongs to the sigma-70 factor family. RpoD/SigA subfamily.</text>
</comment>
<dbReference type="EMBL" id="CP060204">
    <property type="protein sequence ID" value="QNH55029.1"/>
    <property type="molecule type" value="Genomic_DNA"/>
</dbReference>
<evidence type="ECO:0000313" key="10">
    <source>
        <dbReference type="Proteomes" id="UP000515480"/>
    </source>
</evidence>
<feature type="region of interest" description="Sigma-70 factor domain-2" evidence="6">
    <location>
        <begin position="146"/>
        <end position="216"/>
    </location>
</feature>
<dbReference type="PANTHER" id="PTHR30603">
    <property type="entry name" value="RNA POLYMERASE SIGMA FACTOR RPO"/>
    <property type="match status" value="1"/>
</dbReference>
<dbReference type="InterPro" id="IPR014284">
    <property type="entry name" value="RNA_pol_sigma-70_dom"/>
</dbReference>
<organism evidence="9 10">
    <name type="scientific">Selenomonas timonae</name>
    <dbReference type="NCBI Taxonomy" id="2754044"/>
    <lineage>
        <taxon>Bacteria</taxon>
        <taxon>Bacillati</taxon>
        <taxon>Bacillota</taxon>
        <taxon>Negativicutes</taxon>
        <taxon>Selenomonadales</taxon>
        <taxon>Selenomonadaceae</taxon>
        <taxon>Selenomonas</taxon>
    </lineage>
</organism>
<dbReference type="Pfam" id="PF04539">
    <property type="entry name" value="Sigma70_r3"/>
    <property type="match status" value="1"/>
</dbReference>
<dbReference type="InterPro" id="IPR009042">
    <property type="entry name" value="RNA_pol_sigma70_r1_2"/>
</dbReference>
<comment type="subcellular location">
    <subcellularLocation>
        <location evidence="6">Cytoplasm</location>
    </subcellularLocation>
</comment>
<dbReference type="InterPro" id="IPR050239">
    <property type="entry name" value="Sigma-70_RNA_pol_init_factors"/>
</dbReference>
<dbReference type="PROSITE" id="PS00715">
    <property type="entry name" value="SIGMA70_1"/>
    <property type="match status" value="1"/>
</dbReference>
<dbReference type="InterPro" id="IPR007127">
    <property type="entry name" value="RNA_pol_sigma_70_r1_1"/>
</dbReference>
<evidence type="ECO:0000256" key="5">
    <source>
        <dbReference type="ARBA" id="ARBA00023163"/>
    </source>
</evidence>
<protein>
    <recommendedName>
        <fullName evidence="6">RNA polymerase sigma factor SigA</fullName>
    </recommendedName>
</protein>
<feature type="region of interest" description="Sigma-70 factor domain-3" evidence="6">
    <location>
        <begin position="225"/>
        <end position="301"/>
    </location>
</feature>
<comment type="function">
    <text evidence="6">Sigma factors are initiation factors that promote the attachment of RNA polymerase to specific initiation sites and are then released. This sigma factor is the primary sigma factor during exponential growth.</text>
</comment>
<dbReference type="HAMAP" id="MF_00963">
    <property type="entry name" value="Sigma70_RpoD_SigA"/>
    <property type="match status" value="1"/>
</dbReference>
<gene>
    <name evidence="9" type="primary">rpoD</name>
    <name evidence="6" type="synonym">sigA</name>
    <name evidence="9" type="ORF">H1B31_03585</name>
</gene>
<dbReference type="Pfam" id="PF00140">
    <property type="entry name" value="Sigma70_r1_2"/>
    <property type="match status" value="1"/>
</dbReference>
<dbReference type="Proteomes" id="UP000515480">
    <property type="component" value="Chromosome"/>
</dbReference>
<dbReference type="InterPro" id="IPR042189">
    <property type="entry name" value="RNA_pol_sigma_70_r1_1_sf"/>
</dbReference>
<feature type="domain" description="RNA polymerase sigma-70" evidence="8">
    <location>
        <begin position="339"/>
        <end position="365"/>
    </location>
</feature>
<dbReference type="Pfam" id="PF04545">
    <property type="entry name" value="Sigma70_r4"/>
    <property type="match status" value="1"/>
</dbReference>
<proteinExistence type="inferred from homology"/>
<dbReference type="Pfam" id="PF03979">
    <property type="entry name" value="Sigma70_r1_1"/>
    <property type="match status" value="1"/>
</dbReference>
<dbReference type="GO" id="GO:0006352">
    <property type="term" value="P:DNA-templated transcription initiation"/>
    <property type="evidence" value="ECO:0007669"/>
    <property type="project" value="UniProtKB-UniRule"/>
</dbReference>